<dbReference type="SMART" id="SM00293">
    <property type="entry name" value="PWWP"/>
    <property type="match status" value="1"/>
</dbReference>
<dbReference type="KEGG" id="nve:5503366"/>
<feature type="compositionally biased region" description="Low complexity" evidence="1">
    <location>
        <begin position="117"/>
        <end position="133"/>
    </location>
</feature>
<feature type="compositionally biased region" description="Basic and acidic residues" evidence="1">
    <location>
        <begin position="317"/>
        <end position="328"/>
    </location>
</feature>
<feature type="region of interest" description="Disordered" evidence="1">
    <location>
        <begin position="392"/>
        <end position="428"/>
    </location>
</feature>
<feature type="region of interest" description="Disordered" evidence="1">
    <location>
        <begin position="317"/>
        <end position="354"/>
    </location>
</feature>
<dbReference type="InParanoid" id="A7SVC9"/>
<dbReference type="eggNOG" id="ENOG502QU6V">
    <property type="taxonomic scope" value="Eukaryota"/>
</dbReference>
<protein>
    <recommendedName>
        <fullName evidence="2">PWWP domain-containing protein</fullName>
    </recommendedName>
</protein>
<dbReference type="PROSITE" id="PS50812">
    <property type="entry name" value="PWWP"/>
    <property type="match status" value="1"/>
</dbReference>
<dbReference type="EMBL" id="DS469831">
    <property type="protein sequence ID" value="EDO32351.1"/>
    <property type="molecule type" value="Genomic_DNA"/>
</dbReference>
<dbReference type="AlphaFoldDB" id="A7SVC9"/>
<gene>
    <name evidence="3" type="ORF">NEMVEDRAFT_v1g247627</name>
</gene>
<name>A7SVC9_NEMVE</name>
<evidence type="ECO:0000313" key="3">
    <source>
        <dbReference type="EMBL" id="EDO32351.1"/>
    </source>
</evidence>
<reference evidence="3 4" key="1">
    <citation type="journal article" date="2007" name="Science">
        <title>Sea anemone genome reveals ancestral eumetazoan gene repertoire and genomic organization.</title>
        <authorList>
            <person name="Putnam N.H."/>
            <person name="Srivastava M."/>
            <person name="Hellsten U."/>
            <person name="Dirks B."/>
            <person name="Chapman J."/>
            <person name="Salamov A."/>
            <person name="Terry A."/>
            <person name="Shapiro H."/>
            <person name="Lindquist E."/>
            <person name="Kapitonov V.V."/>
            <person name="Jurka J."/>
            <person name="Genikhovich G."/>
            <person name="Grigoriev I.V."/>
            <person name="Lucas S.M."/>
            <person name="Steele R.E."/>
            <person name="Finnerty J.R."/>
            <person name="Technau U."/>
            <person name="Martindale M.Q."/>
            <person name="Rokhsar D.S."/>
        </authorList>
    </citation>
    <scope>NUCLEOTIDE SEQUENCE [LARGE SCALE GENOMIC DNA]</scope>
    <source>
        <strain evidence="4">CH2 X CH6</strain>
    </source>
</reference>
<dbReference type="HOGENOM" id="CLU_512230_0_0_1"/>
<feature type="compositionally biased region" description="Polar residues" evidence="1">
    <location>
        <begin position="417"/>
        <end position="428"/>
    </location>
</feature>
<dbReference type="InterPro" id="IPR000313">
    <property type="entry name" value="PWWP_dom"/>
</dbReference>
<dbReference type="PANTHER" id="PTHR16112">
    <property type="entry name" value="METHYL-CPG BINDING PROTEIN, DROSOPHILA"/>
    <property type="match status" value="1"/>
</dbReference>
<feature type="compositionally biased region" description="Basic and acidic residues" evidence="1">
    <location>
        <begin position="395"/>
        <end position="416"/>
    </location>
</feature>
<keyword evidence="4" id="KW-1185">Reference proteome</keyword>
<feature type="compositionally biased region" description="Basic and acidic residues" evidence="1">
    <location>
        <begin position="138"/>
        <end position="150"/>
    </location>
</feature>
<proteinExistence type="predicted"/>
<evidence type="ECO:0000313" key="4">
    <source>
        <dbReference type="Proteomes" id="UP000001593"/>
    </source>
</evidence>
<dbReference type="CDD" id="cd20140">
    <property type="entry name" value="PWWP_PWWP2"/>
    <property type="match status" value="1"/>
</dbReference>
<dbReference type="PANTHER" id="PTHR16112:SF22">
    <property type="entry name" value="PWWP DOMAIN-CONTAINING 2B"/>
    <property type="match status" value="1"/>
</dbReference>
<feature type="domain" description="PWWP" evidence="2">
    <location>
        <begin position="442"/>
        <end position="489"/>
    </location>
</feature>
<dbReference type="Pfam" id="PF00855">
    <property type="entry name" value="PWWP"/>
    <property type="match status" value="1"/>
</dbReference>
<evidence type="ECO:0000259" key="2">
    <source>
        <dbReference type="PROSITE" id="PS50812"/>
    </source>
</evidence>
<dbReference type="OrthoDB" id="5964980at2759"/>
<dbReference type="OMA" id="TETHANQ"/>
<evidence type="ECO:0000256" key="1">
    <source>
        <dbReference type="SAM" id="MobiDB-lite"/>
    </source>
</evidence>
<sequence length="532" mass="58744">MASFKVGSIVSATVEQALENCIMVKYKRGSRTFRGVLFDEKNSVVSRIPLKDEESRQKMATNTLPARMAVVSPSKATYSSLRSRACTLNNRRGIVNLSPKPRTLRHEKTSNGSKKGNSLPSQSTSLKSSNPSKKFSHATRDIDKVVENKNGKSQGVGGGLKRSAPTELVNNKPSKAVKTGQETVGDSSRAIIKKSRVRQRSDESTNMRERLGDSTQTGFERDSLQPGHFLKTTPSMEDENVVFGVNGSDVVANSSSGTVKRSLFLPEVMEENDSVFRDDVSHSSSSLTNEETEVNLYCDEPPVDVFLTSLGLDHELTDNKKDGSKTKDNFPVIDSPVSNSDEISEPTDKTSDDTVLTPVKKSARISAKRAKLEEIGINDEDDKTTIWSIWGASPVKKEQKQSETGSRKHSDTDSTHLKLSSTETHANQPTVIEDCNAASINEGSIIWGKVHGHPWWPGRVMAITEVVDDQGGVDTFAHVTWFGSNTSSEMPVQELQDFEPNFRRRYKKDKKGCYRRAVRQAQETLTIMKLGI</sequence>
<dbReference type="SUPFAM" id="SSF63748">
    <property type="entry name" value="Tudor/PWWP/MBT"/>
    <property type="match status" value="1"/>
</dbReference>
<feature type="region of interest" description="Disordered" evidence="1">
    <location>
        <begin position="90"/>
        <end position="233"/>
    </location>
</feature>
<feature type="compositionally biased region" description="Basic and acidic residues" evidence="1">
    <location>
        <begin position="199"/>
        <end position="212"/>
    </location>
</feature>
<dbReference type="Gene3D" id="2.30.30.140">
    <property type="match status" value="1"/>
</dbReference>
<accession>A7SVC9</accession>
<organism evidence="3 4">
    <name type="scientific">Nematostella vectensis</name>
    <name type="common">Starlet sea anemone</name>
    <dbReference type="NCBI Taxonomy" id="45351"/>
    <lineage>
        <taxon>Eukaryota</taxon>
        <taxon>Metazoa</taxon>
        <taxon>Cnidaria</taxon>
        <taxon>Anthozoa</taxon>
        <taxon>Hexacorallia</taxon>
        <taxon>Actiniaria</taxon>
        <taxon>Edwardsiidae</taxon>
        <taxon>Nematostella</taxon>
    </lineage>
</organism>
<dbReference type="Proteomes" id="UP000001593">
    <property type="component" value="Unassembled WGS sequence"/>
</dbReference>